<dbReference type="GO" id="GO:0003774">
    <property type="term" value="F:cytoskeletal motor activity"/>
    <property type="evidence" value="ECO:0007669"/>
    <property type="project" value="InterPro"/>
</dbReference>
<dbReference type="PANTHER" id="PTHR34982">
    <property type="entry name" value="YOP PROTEINS TRANSLOCATION PROTEIN L"/>
    <property type="match status" value="1"/>
</dbReference>
<dbReference type="RefSeq" id="WP_023493645.1">
    <property type="nucleotide sequence ID" value="NZ_AYLO01000025.1"/>
</dbReference>
<comment type="function">
    <text evidence="1">Needed for flagellar regrowth and assembly.</text>
</comment>
<comment type="caution">
    <text evidence="11">The sequence shown here is derived from an EMBL/GenBank/DDBJ whole genome shotgun (WGS) entry which is preliminary data.</text>
</comment>
<dbReference type="InterPro" id="IPR051472">
    <property type="entry name" value="T3SS_Stator/FliH"/>
</dbReference>
<dbReference type="Proteomes" id="UP000017842">
    <property type="component" value="Unassembled WGS sequence"/>
</dbReference>
<dbReference type="GO" id="GO:0071973">
    <property type="term" value="P:bacterial-type flagellum-dependent cell motility"/>
    <property type="evidence" value="ECO:0007669"/>
    <property type="project" value="InterPro"/>
</dbReference>
<dbReference type="eggNOG" id="COG1317">
    <property type="taxonomic scope" value="Bacteria"/>
</dbReference>
<evidence type="ECO:0000256" key="1">
    <source>
        <dbReference type="ARBA" id="ARBA00003041"/>
    </source>
</evidence>
<keyword evidence="11" id="KW-0969">Cilium</keyword>
<evidence type="ECO:0000256" key="2">
    <source>
        <dbReference type="ARBA" id="ARBA00004496"/>
    </source>
</evidence>
<comment type="similarity">
    <text evidence="3">Belongs to the FliH family.</text>
</comment>
<keyword evidence="8" id="KW-0653">Protein transport</keyword>
<dbReference type="STRING" id="1116472.MGMO_25c00100"/>
<keyword evidence="9" id="KW-1006">Bacterial flagellum protein export</keyword>
<keyword evidence="11" id="KW-0966">Cell projection</keyword>
<dbReference type="GO" id="GO:0009288">
    <property type="term" value="C:bacterial-type flagellum"/>
    <property type="evidence" value="ECO:0007669"/>
    <property type="project" value="InterPro"/>
</dbReference>
<dbReference type="PRINTS" id="PR01003">
    <property type="entry name" value="FLGFLIH"/>
</dbReference>
<dbReference type="GO" id="GO:0005829">
    <property type="term" value="C:cytosol"/>
    <property type="evidence" value="ECO:0007669"/>
    <property type="project" value="TreeGrafter"/>
</dbReference>
<dbReference type="OrthoDB" id="6196089at2"/>
<gene>
    <name evidence="11" type="ORF">MGMO_25c00100</name>
</gene>
<organism evidence="11 12">
    <name type="scientific">Methyloglobulus morosus KoM1</name>
    <dbReference type="NCBI Taxonomy" id="1116472"/>
    <lineage>
        <taxon>Bacteria</taxon>
        <taxon>Pseudomonadati</taxon>
        <taxon>Pseudomonadota</taxon>
        <taxon>Gammaproteobacteria</taxon>
        <taxon>Methylococcales</taxon>
        <taxon>Methylococcaceae</taxon>
        <taxon>Methyloglobulus</taxon>
    </lineage>
</organism>
<sequence length="233" mass="25741">MSSSKGIDFSESELEALNVWRLPDVPKSGEMVGNPSSSMPQLTVNEIESMQKQAYDEAFAQGKDEGFQQGFEQGLKDGARKGYEDNVELLNQKANEFISLMKSLSEPFKTLDEEVENELVKLTIAIATQIIRREIKLDPGQVIAAVREAINVLPLSSQKIMLYLHPEDAGLVRSVLSLDEMSTPWGITEDPLITRGGCRVDTDVSHVNATVENRLAAVVATILGGERERDKHL</sequence>
<evidence type="ECO:0000313" key="12">
    <source>
        <dbReference type="Proteomes" id="UP000017842"/>
    </source>
</evidence>
<dbReference type="AlphaFoldDB" id="V5C4C2"/>
<evidence type="ECO:0000256" key="5">
    <source>
        <dbReference type="ARBA" id="ARBA00022448"/>
    </source>
</evidence>
<evidence type="ECO:0000256" key="7">
    <source>
        <dbReference type="ARBA" id="ARBA00022795"/>
    </source>
</evidence>
<comment type="subcellular location">
    <subcellularLocation>
        <location evidence="2">Cytoplasm</location>
    </subcellularLocation>
</comment>
<name>V5C4C2_9GAMM</name>
<dbReference type="GO" id="GO:0044781">
    <property type="term" value="P:bacterial-type flagellum organization"/>
    <property type="evidence" value="ECO:0007669"/>
    <property type="project" value="UniProtKB-KW"/>
</dbReference>
<dbReference type="PATRIC" id="fig|1116472.3.peg.760"/>
<dbReference type="InterPro" id="IPR000563">
    <property type="entry name" value="Flag_FliH"/>
</dbReference>
<dbReference type="EMBL" id="AYLO01000025">
    <property type="protein sequence ID" value="ESS73332.1"/>
    <property type="molecule type" value="Genomic_DNA"/>
</dbReference>
<dbReference type="GO" id="GO:0015031">
    <property type="term" value="P:protein transport"/>
    <property type="evidence" value="ECO:0007669"/>
    <property type="project" value="UniProtKB-KW"/>
</dbReference>
<protein>
    <recommendedName>
        <fullName evidence="4">Flagellar assembly protein FliH</fullName>
    </recommendedName>
</protein>
<evidence type="ECO:0000256" key="9">
    <source>
        <dbReference type="ARBA" id="ARBA00023225"/>
    </source>
</evidence>
<dbReference type="InterPro" id="IPR018035">
    <property type="entry name" value="Flagellar_FliH/T3SS_HrpE"/>
</dbReference>
<accession>V5C4C2</accession>
<keyword evidence="5" id="KW-0813">Transport</keyword>
<keyword evidence="11" id="KW-0282">Flagellum</keyword>
<keyword evidence="6" id="KW-0963">Cytoplasm</keyword>
<keyword evidence="12" id="KW-1185">Reference proteome</keyword>
<evidence type="ECO:0000256" key="6">
    <source>
        <dbReference type="ARBA" id="ARBA00022490"/>
    </source>
</evidence>
<evidence type="ECO:0000256" key="3">
    <source>
        <dbReference type="ARBA" id="ARBA00006602"/>
    </source>
</evidence>
<evidence type="ECO:0000313" key="11">
    <source>
        <dbReference type="EMBL" id="ESS73332.1"/>
    </source>
</evidence>
<reference evidence="11 12" key="1">
    <citation type="journal article" date="2013" name="Genome Announc.">
        <title>Draft Genome Sequence of the Methanotrophic Gammaproteobacterium Methyloglobulus morosus DSM 22980 Strain KoM1.</title>
        <authorList>
            <person name="Poehlein A."/>
            <person name="Deutzmann J.S."/>
            <person name="Daniel R."/>
            <person name="Simeonova D.D."/>
        </authorList>
    </citation>
    <scope>NUCLEOTIDE SEQUENCE [LARGE SCALE GENOMIC DNA]</scope>
    <source>
        <strain evidence="11 12">KoM1</strain>
    </source>
</reference>
<dbReference type="PANTHER" id="PTHR34982:SF1">
    <property type="entry name" value="FLAGELLAR ASSEMBLY PROTEIN FLIH"/>
    <property type="match status" value="1"/>
</dbReference>
<evidence type="ECO:0000256" key="8">
    <source>
        <dbReference type="ARBA" id="ARBA00022927"/>
    </source>
</evidence>
<feature type="domain" description="Flagellar assembly protein FliH/Type III secretion system HrpE" evidence="10">
    <location>
        <begin position="92"/>
        <end position="216"/>
    </location>
</feature>
<dbReference type="Pfam" id="PF02108">
    <property type="entry name" value="FliH"/>
    <property type="match status" value="1"/>
</dbReference>
<evidence type="ECO:0000259" key="10">
    <source>
        <dbReference type="Pfam" id="PF02108"/>
    </source>
</evidence>
<proteinExistence type="inferred from homology"/>
<keyword evidence="7" id="KW-1005">Bacterial flagellum biogenesis</keyword>
<evidence type="ECO:0000256" key="4">
    <source>
        <dbReference type="ARBA" id="ARBA00016507"/>
    </source>
</evidence>